<sequence length="33" mass="4063">MYMYVYPNAGRTCDNLEQVYQIHVQCSYVKWRC</sequence>
<protein>
    <submittedName>
        <fullName evidence="1">Uncharacterized protein</fullName>
    </submittedName>
</protein>
<reference evidence="1" key="1">
    <citation type="journal article" date="2017" name="Appl. Environ. Microbiol.">
        <title>Molecular characterization of an Endozoicomonas-like organism causing infection in king scallop Pecten maximus L.</title>
        <authorList>
            <person name="Cano I."/>
            <person name="van Aerle R."/>
            <person name="Ross S."/>
            <person name="Verner-Jeffreys D.W."/>
            <person name="Paley R.K."/>
            <person name="Rimmer G."/>
            <person name="Ryder D."/>
            <person name="Hooper P."/>
            <person name="Stone D."/>
            <person name="Feist S.W."/>
        </authorList>
    </citation>
    <scope>NUCLEOTIDE SEQUENCE</scope>
</reference>
<gene>
    <name evidence="1" type="ORF">CI610_03621</name>
</gene>
<accession>A0A2H9T2N8</accession>
<dbReference type="AlphaFoldDB" id="A0A2H9T2N8"/>
<dbReference type="EMBL" id="NSIT01000588">
    <property type="protein sequence ID" value="PJE77457.1"/>
    <property type="molecule type" value="Genomic_DNA"/>
</dbReference>
<organism evidence="1">
    <name type="scientific">invertebrate metagenome</name>
    <dbReference type="NCBI Taxonomy" id="1711999"/>
    <lineage>
        <taxon>unclassified sequences</taxon>
        <taxon>metagenomes</taxon>
        <taxon>organismal metagenomes</taxon>
    </lineage>
</organism>
<name>A0A2H9T2N8_9ZZZZ</name>
<proteinExistence type="predicted"/>
<comment type="caution">
    <text evidence="1">The sequence shown here is derived from an EMBL/GenBank/DDBJ whole genome shotgun (WGS) entry which is preliminary data.</text>
</comment>
<evidence type="ECO:0000313" key="1">
    <source>
        <dbReference type="EMBL" id="PJE77457.1"/>
    </source>
</evidence>